<organism evidence="2 3">
    <name type="scientific">Cladophialophora psammophila CBS 110553</name>
    <dbReference type="NCBI Taxonomy" id="1182543"/>
    <lineage>
        <taxon>Eukaryota</taxon>
        <taxon>Fungi</taxon>
        <taxon>Dikarya</taxon>
        <taxon>Ascomycota</taxon>
        <taxon>Pezizomycotina</taxon>
        <taxon>Eurotiomycetes</taxon>
        <taxon>Chaetothyriomycetidae</taxon>
        <taxon>Chaetothyriales</taxon>
        <taxon>Herpotrichiellaceae</taxon>
        <taxon>Cladophialophora</taxon>
    </lineage>
</organism>
<dbReference type="Proteomes" id="UP000019471">
    <property type="component" value="Unassembled WGS sequence"/>
</dbReference>
<accession>W9WQS0</accession>
<dbReference type="eggNOG" id="ENOG502T5B9">
    <property type="taxonomic scope" value="Eukaryota"/>
</dbReference>
<evidence type="ECO:0000313" key="3">
    <source>
        <dbReference type="Proteomes" id="UP000019471"/>
    </source>
</evidence>
<comment type="caution">
    <text evidence="2">The sequence shown here is derived from an EMBL/GenBank/DDBJ whole genome shotgun (WGS) entry which is preliminary data.</text>
</comment>
<dbReference type="OrthoDB" id="4152391at2759"/>
<evidence type="ECO:0000313" key="2">
    <source>
        <dbReference type="EMBL" id="EXJ67001.1"/>
    </source>
</evidence>
<reference evidence="2 3" key="1">
    <citation type="submission" date="2013-03" db="EMBL/GenBank/DDBJ databases">
        <title>The Genome Sequence of Cladophialophora psammophila CBS 110553.</title>
        <authorList>
            <consortium name="The Broad Institute Genomics Platform"/>
            <person name="Cuomo C."/>
            <person name="de Hoog S."/>
            <person name="Gorbushina A."/>
            <person name="Walker B."/>
            <person name="Young S.K."/>
            <person name="Zeng Q."/>
            <person name="Gargeya S."/>
            <person name="Fitzgerald M."/>
            <person name="Haas B."/>
            <person name="Abouelleil A."/>
            <person name="Allen A.W."/>
            <person name="Alvarado L."/>
            <person name="Arachchi H.M."/>
            <person name="Berlin A.M."/>
            <person name="Chapman S.B."/>
            <person name="Gainer-Dewar J."/>
            <person name="Goldberg J."/>
            <person name="Griggs A."/>
            <person name="Gujja S."/>
            <person name="Hansen M."/>
            <person name="Howarth C."/>
            <person name="Imamovic A."/>
            <person name="Ireland A."/>
            <person name="Larimer J."/>
            <person name="McCowan C."/>
            <person name="Murphy C."/>
            <person name="Pearson M."/>
            <person name="Poon T.W."/>
            <person name="Priest M."/>
            <person name="Roberts A."/>
            <person name="Saif S."/>
            <person name="Shea T."/>
            <person name="Sisk P."/>
            <person name="Sykes S."/>
            <person name="Wortman J."/>
            <person name="Nusbaum C."/>
            <person name="Birren B."/>
        </authorList>
    </citation>
    <scope>NUCLEOTIDE SEQUENCE [LARGE SCALE GENOMIC DNA]</scope>
    <source>
        <strain evidence="2 3">CBS 110553</strain>
    </source>
</reference>
<dbReference type="HOGENOM" id="CLU_088635_0_0_1"/>
<dbReference type="RefSeq" id="XP_007748416.1">
    <property type="nucleotide sequence ID" value="XM_007750226.1"/>
</dbReference>
<sequence length="183" mass="20585">MDQIILTSRHAAAVKTKLTLDPRYKNVRRESAPAQQLGGAQNLMHVSAGEQEMRRPHSGPPSLHAIQNKTELSGLTRIISGDEADEPDEWEKMRYEWRQRKVPTLDTNIIEGEVLDNQVSGQSTPTEKDKKNIGRPPSELDQQAVRILSVAAVSDGGYQPRPARVHIPIGGRWKRDEKGVWKR</sequence>
<dbReference type="EMBL" id="AMGX01000017">
    <property type="protein sequence ID" value="EXJ67001.1"/>
    <property type="molecule type" value="Genomic_DNA"/>
</dbReference>
<evidence type="ECO:0000256" key="1">
    <source>
        <dbReference type="SAM" id="MobiDB-lite"/>
    </source>
</evidence>
<name>W9WQS0_9EURO</name>
<keyword evidence="3" id="KW-1185">Reference proteome</keyword>
<feature type="region of interest" description="Disordered" evidence="1">
    <location>
        <begin position="118"/>
        <end position="139"/>
    </location>
</feature>
<dbReference type="GeneID" id="19194343"/>
<dbReference type="AlphaFoldDB" id="W9WQS0"/>
<gene>
    <name evidence="2" type="ORF">A1O5_09647</name>
</gene>
<protein>
    <submittedName>
        <fullName evidence="2">Uncharacterized protein</fullName>
    </submittedName>
</protein>
<proteinExistence type="predicted"/>